<feature type="region of interest" description="Disordered" evidence="1">
    <location>
        <begin position="814"/>
        <end position="837"/>
    </location>
</feature>
<name>A0AAN6H5R0_9PEZI</name>
<evidence type="ECO:0000313" key="3">
    <source>
        <dbReference type="Proteomes" id="UP001175353"/>
    </source>
</evidence>
<accession>A0AAN6H5R0</accession>
<feature type="region of interest" description="Disordered" evidence="1">
    <location>
        <begin position="109"/>
        <end position="142"/>
    </location>
</feature>
<feature type="region of interest" description="Disordered" evidence="1">
    <location>
        <begin position="271"/>
        <end position="321"/>
    </location>
</feature>
<feature type="compositionally biased region" description="Polar residues" evidence="1">
    <location>
        <begin position="513"/>
        <end position="524"/>
    </location>
</feature>
<feature type="compositionally biased region" description="Acidic residues" evidence="1">
    <location>
        <begin position="291"/>
        <end position="309"/>
    </location>
</feature>
<dbReference type="AlphaFoldDB" id="A0AAN6H5R0"/>
<sequence>MDQLPRSNDAYNNLFADSQPYHPYDSDFLNGNASTSQNPSWGLNTSGYEPNQLGAQGANHTTTQPGPGNQFNVNRALSHSPAPFGQNAFGVYPPQQSFQPYSWPQYDPALFPPGYGNQPQNPGTIAPHALQQSRSPAPAGNAYVGAGLLQSAVGQPRTSSASTPSNVHQNALIGAIPKGIDNGYMSTINCDQLVRATNSERMGNYLSVGRDAQEWPVNRTTTVPQYAPRKSKNELRKLAGNDQSLLEKIGKKSLKKERAIGIPMIPRGGFVVSKDLDDPSESIKYEGESSSSEESDNDDSSYTSDDDLEGSPLPSKRPDSLKGGVEYDVIKALWRPKRKAISGDDIRKGIVDFWEVVKTIRDRWKTDGGAVTEAEKKNRQGELPLLRSRVKDQRDMMEVAFSAALKHGHRSIVELLGENNALVFLCYQFLLDRFKDDDLNSPLPRVILELMTLFTTLSGAILEKVHLDKVLPRYIKKGDAKTQFFAKRITANAAAAITATETVTPQVDKAAASTKTGHATSSSTKRPDPEPVAGIKRPASNAGEGGAIKKAATMGAKITGVATTAKPTGVVKRPATVNAVTKPAANVVSVVKTKQVTAKPSSFFSSLQSATKKPGTSIKAGIPAQAAGSTLADRKVAPPVTAAPTATFSFAETMAKLSMPKEEKPAATKLEKQLPSETAAEKAKRLRKEIRRKLHVSFKLGDELEQVRYFKHDPEEEIGHDDSQMRDVSDVGGEGRMLKLHAERMEVDEDDSEEADQKLVDFKEPSPVDFSVIDDDERARNYVQCGGKLELESAERAVREQYEANTLIVFYTDEKDIPPNPREPANPYDGEPTSTMKEFGAPEEKFALRAKHRKAMRPQAFHAPQQPTFDLSALGHFVGHQHQGTPAQQVPNLDIQKLLDSLGPSLQQQQPQAPILGFPNLAPTQPPPMNQYQAPQQPGTQPIDLSAIIAAIGGQPAAPQMTGAFGAPPAMGYQSQMQQPPMGGQYDGGNEGRSRHHGANSQYKTKVCKYWQEGSARRGRRARICMRSLVSRSIG</sequence>
<feature type="region of interest" description="Disordered" evidence="1">
    <location>
        <begin position="980"/>
        <end position="1000"/>
    </location>
</feature>
<feature type="region of interest" description="Disordered" evidence="1">
    <location>
        <begin position="1"/>
        <end position="80"/>
    </location>
</feature>
<feature type="compositionally biased region" description="Polar residues" evidence="1">
    <location>
        <begin position="29"/>
        <end position="49"/>
    </location>
</feature>
<comment type="caution">
    <text evidence="2">The sequence shown here is derived from an EMBL/GenBank/DDBJ whole genome shotgun (WGS) entry which is preliminary data.</text>
</comment>
<protein>
    <submittedName>
        <fullName evidence="2">Uncharacterized protein</fullName>
    </submittedName>
</protein>
<organism evidence="2 3">
    <name type="scientific">Friedmanniomyces endolithicus</name>
    <dbReference type="NCBI Taxonomy" id="329885"/>
    <lineage>
        <taxon>Eukaryota</taxon>
        <taxon>Fungi</taxon>
        <taxon>Dikarya</taxon>
        <taxon>Ascomycota</taxon>
        <taxon>Pezizomycotina</taxon>
        <taxon>Dothideomycetes</taxon>
        <taxon>Dothideomycetidae</taxon>
        <taxon>Mycosphaerellales</taxon>
        <taxon>Teratosphaeriaceae</taxon>
        <taxon>Friedmanniomyces</taxon>
    </lineage>
</organism>
<feature type="region of interest" description="Disordered" evidence="1">
    <location>
        <begin position="506"/>
        <end position="545"/>
    </location>
</feature>
<keyword evidence="3" id="KW-1185">Reference proteome</keyword>
<evidence type="ECO:0000256" key="1">
    <source>
        <dbReference type="SAM" id="MobiDB-lite"/>
    </source>
</evidence>
<reference evidence="2" key="1">
    <citation type="submission" date="2023-06" db="EMBL/GenBank/DDBJ databases">
        <title>Black Yeasts Isolated from many extreme environments.</title>
        <authorList>
            <person name="Coleine C."/>
            <person name="Stajich J.E."/>
            <person name="Selbmann L."/>
        </authorList>
    </citation>
    <scope>NUCLEOTIDE SEQUENCE</scope>
    <source>
        <strain evidence="2">CCFEE 5200</strain>
    </source>
</reference>
<feature type="compositionally biased region" description="Basic and acidic residues" evidence="1">
    <location>
        <begin position="274"/>
        <end position="287"/>
    </location>
</feature>
<feature type="compositionally biased region" description="Low complexity" evidence="1">
    <location>
        <begin position="112"/>
        <end position="123"/>
    </location>
</feature>
<proteinExistence type="predicted"/>
<feature type="compositionally biased region" description="Polar residues" evidence="1">
    <location>
        <begin position="58"/>
        <end position="77"/>
    </location>
</feature>
<evidence type="ECO:0000313" key="2">
    <source>
        <dbReference type="EMBL" id="KAK0957191.1"/>
    </source>
</evidence>
<gene>
    <name evidence="2" type="ORF">LTR91_021997</name>
</gene>
<feature type="compositionally biased region" description="Polar residues" evidence="1">
    <location>
        <begin position="1"/>
        <end position="11"/>
    </location>
</feature>
<dbReference type="Proteomes" id="UP001175353">
    <property type="component" value="Unassembled WGS sequence"/>
</dbReference>
<dbReference type="EMBL" id="JAUJLE010000412">
    <property type="protein sequence ID" value="KAK0957191.1"/>
    <property type="molecule type" value="Genomic_DNA"/>
</dbReference>